<reference evidence="1" key="1">
    <citation type="submission" date="2021-02" db="EMBL/GenBank/DDBJ databases">
        <authorList>
            <person name="Nowell W R."/>
        </authorList>
    </citation>
    <scope>NUCLEOTIDE SEQUENCE</scope>
</reference>
<name>A0A814NAG2_9BILA</name>
<evidence type="ECO:0000313" key="3">
    <source>
        <dbReference type="Proteomes" id="UP000663832"/>
    </source>
</evidence>
<sequence>MIPTWIKRFLKNQRTKKLRQRQYIRSSIKDNICYGKVYGYEYISSTNESKKSSINWNALSKAIQHDKRTTQHYQTDNYDRRYNSRTGVAAACGADIWYEGDTYGDGVGDCHDGGCDSGGGDGGGGGGDGGDGGGGDGGGCGGGCGGCGGD</sequence>
<organism evidence="1 4">
    <name type="scientific">Adineta steineri</name>
    <dbReference type="NCBI Taxonomy" id="433720"/>
    <lineage>
        <taxon>Eukaryota</taxon>
        <taxon>Metazoa</taxon>
        <taxon>Spiralia</taxon>
        <taxon>Gnathifera</taxon>
        <taxon>Rotifera</taxon>
        <taxon>Eurotatoria</taxon>
        <taxon>Bdelloidea</taxon>
        <taxon>Adinetida</taxon>
        <taxon>Adinetidae</taxon>
        <taxon>Adineta</taxon>
    </lineage>
</organism>
<protein>
    <submittedName>
        <fullName evidence="1">Uncharacterized protein</fullName>
    </submittedName>
</protein>
<evidence type="ECO:0000313" key="1">
    <source>
        <dbReference type="EMBL" id="CAF1089009.1"/>
    </source>
</evidence>
<dbReference type="OrthoDB" id="10325381at2759"/>
<gene>
    <name evidence="1" type="ORF">BJG266_LOCUS20697</name>
    <name evidence="2" type="ORF">QVE165_LOCUS43583</name>
</gene>
<proteinExistence type="predicted"/>
<dbReference type="EMBL" id="CAJNOM010000562">
    <property type="protein sequence ID" value="CAF1502308.1"/>
    <property type="molecule type" value="Genomic_DNA"/>
</dbReference>
<accession>A0A814NAG2</accession>
<dbReference type="EMBL" id="CAJNOI010000119">
    <property type="protein sequence ID" value="CAF1089009.1"/>
    <property type="molecule type" value="Genomic_DNA"/>
</dbReference>
<evidence type="ECO:0000313" key="4">
    <source>
        <dbReference type="Proteomes" id="UP000663877"/>
    </source>
</evidence>
<dbReference type="Proteomes" id="UP000663877">
    <property type="component" value="Unassembled WGS sequence"/>
</dbReference>
<evidence type="ECO:0000313" key="2">
    <source>
        <dbReference type="EMBL" id="CAF1502308.1"/>
    </source>
</evidence>
<dbReference type="AlphaFoldDB" id="A0A814NAG2"/>
<comment type="caution">
    <text evidence="1">The sequence shown here is derived from an EMBL/GenBank/DDBJ whole genome shotgun (WGS) entry which is preliminary data.</text>
</comment>
<dbReference type="Proteomes" id="UP000663832">
    <property type="component" value="Unassembled WGS sequence"/>
</dbReference>
<keyword evidence="3" id="KW-1185">Reference proteome</keyword>